<dbReference type="AlphaFoldDB" id="A0A941E189"/>
<feature type="transmembrane region" description="Helical" evidence="3">
    <location>
        <begin position="65"/>
        <end position="85"/>
    </location>
</feature>
<keyword evidence="3" id="KW-0812">Transmembrane</keyword>
<dbReference type="InterPro" id="IPR052173">
    <property type="entry name" value="Beta-lactam_resp_regulator"/>
</dbReference>
<evidence type="ECO:0000256" key="1">
    <source>
        <dbReference type="SAM" id="Coils"/>
    </source>
</evidence>
<name>A0A941E189_9BURK</name>
<gene>
    <name evidence="5" type="ORF">KDM90_11110</name>
</gene>
<reference evidence="5" key="1">
    <citation type="submission" date="2021-04" db="EMBL/GenBank/DDBJ databases">
        <title>novel species isolated from subtropical streams in China.</title>
        <authorList>
            <person name="Lu H."/>
        </authorList>
    </citation>
    <scope>NUCLEOTIDE SEQUENCE</scope>
    <source>
        <strain evidence="5">FT137W</strain>
    </source>
</reference>
<keyword evidence="5" id="KW-0482">Metalloprotease</keyword>
<dbReference type="GO" id="GO:0008237">
    <property type="term" value="F:metallopeptidase activity"/>
    <property type="evidence" value="ECO:0007669"/>
    <property type="project" value="UniProtKB-KW"/>
</dbReference>
<keyword evidence="5" id="KW-0645">Protease</keyword>
<feature type="domain" description="Peptidase M56" evidence="4">
    <location>
        <begin position="47"/>
        <end position="289"/>
    </location>
</feature>
<feature type="transmembrane region" description="Helical" evidence="3">
    <location>
        <begin position="141"/>
        <end position="161"/>
    </location>
</feature>
<keyword evidence="5" id="KW-0378">Hydrolase</keyword>
<feature type="coiled-coil region" evidence="1">
    <location>
        <begin position="636"/>
        <end position="663"/>
    </location>
</feature>
<sequence length="680" mass="75764">MNPSILLDLPATLFPNLQIYLQDWIAVIGMALLHFVWQGAALFVFTAIALRVLRREHSPVFAQARYILALGALLLCVCFPLSYVIQHAPSTSTFRSGSNAEFVSSLGSIPRDEEAAHKAHALGPAARTIAPHTREMILSCLPYLFAAWILGMLVFLLRFVLGLRWVSKQIDFAHQDRDPIWSAKLQSMASAMGMQRRIRFGVSDHLEFPVTAGWWRPIVIFPSALLSGMPVELVEALLAHEVAHIKRWDYLVNLFQSLIEIVLFYHPVVWWLSKQIRIEREQIADDLAASMLGEPRRLALALSELERFQFIHPQLAQVAHGGQLMLRIKRLTRAMSTAQVSTVATAGWKVLLPALGLSATCIALYAQANAPTSLASTASAELATNSGTAPEPSMIGSVVSSPVETPSLTSISMLTEESSAPAPLDRQEQRNKVQKEENATNFALIRPRSEHSTFVRSSKAGLTEIERLKKNNQDEFLWFSEKGQSYVIKDKAILEQANAAYQPLEVLGQEMEQHGKKMEQHGEVMEKIGAQMEAVQLDHKAIDATVEKAMRVVEKKMQGLEKKLEAAAEKVANAQSDQARQHALEALAKEQARFSKLAEEMQKNQKEFHLQEQDLQRSLQPLEELSKKMAEASKPMEALGAQMDQLGKKMEGISKEAERKIQELIQSAKQRGLAKAVSEV</sequence>
<dbReference type="RefSeq" id="WP_212675673.1">
    <property type="nucleotide sequence ID" value="NZ_JAGSPJ010000004.1"/>
</dbReference>
<comment type="caution">
    <text evidence="5">The sequence shown here is derived from an EMBL/GenBank/DDBJ whole genome shotgun (WGS) entry which is preliminary data.</text>
</comment>
<dbReference type="InterPro" id="IPR008756">
    <property type="entry name" value="Peptidase_M56"/>
</dbReference>
<keyword evidence="3" id="KW-1133">Transmembrane helix</keyword>
<evidence type="ECO:0000256" key="3">
    <source>
        <dbReference type="SAM" id="Phobius"/>
    </source>
</evidence>
<keyword evidence="1" id="KW-0175">Coiled coil</keyword>
<dbReference type="EMBL" id="JAGSPJ010000004">
    <property type="protein sequence ID" value="MBR7800545.1"/>
    <property type="molecule type" value="Genomic_DNA"/>
</dbReference>
<dbReference type="PANTHER" id="PTHR34978:SF3">
    <property type="entry name" value="SLR0241 PROTEIN"/>
    <property type="match status" value="1"/>
</dbReference>
<keyword evidence="3" id="KW-0472">Membrane</keyword>
<evidence type="ECO:0000259" key="4">
    <source>
        <dbReference type="Pfam" id="PF05569"/>
    </source>
</evidence>
<feature type="compositionally biased region" description="Basic and acidic residues" evidence="2">
    <location>
        <begin position="425"/>
        <end position="436"/>
    </location>
</feature>
<accession>A0A941E189</accession>
<evidence type="ECO:0000313" key="5">
    <source>
        <dbReference type="EMBL" id="MBR7800545.1"/>
    </source>
</evidence>
<protein>
    <submittedName>
        <fullName evidence="5">M48 family metalloprotease</fullName>
        <ecNumber evidence="5">3.4.24.-</ecNumber>
    </submittedName>
</protein>
<feature type="transmembrane region" description="Helical" evidence="3">
    <location>
        <begin position="24"/>
        <end position="53"/>
    </location>
</feature>
<evidence type="ECO:0000256" key="2">
    <source>
        <dbReference type="SAM" id="MobiDB-lite"/>
    </source>
</evidence>
<dbReference type="PANTHER" id="PTHR34978">
    <property type="entry name" value="POSSIBLE SENSOR-TRANSDUCER PROTEIN BLAR"/>
    <property type="match status" value="1"/>
</dbReference>
<feature type="region of interest" description="Disordered" evidence="2">
    <location>
        <begin position="416"/>
        <end position="436"/>
    </location>
</feature>
<feature type="transmembrane region" description="Helical" evidence="3">
    <location>
        <begin position="250"/>
        <end position="272"/>
    </location>
</feature>
<dbReference type="CDD" id="cd07341">
    <property type="entry name" value="M56_BlaR1_MecR1_like"/>
    <property type="match status" value="1"/>
</dbReference>
<dbReference type="Proteomes" id="UP000678545">
    <property type="component" value="Unassembled WGS sequence"/>
</dbReference>
<dbReference type="EC" id="3.4.24.-" evidence="5"/>
<feature type="coiled-coil region" evidence="1">
    <location>
        <begin position="550"/>
        <end position="607"/>
    </location>
</feature>
<proteinExistence type="predicted"/>
<dbReference type="Pfam" id="PF05569">
    <property type="entry name" value="Peptidase_M56"/>
    <property type="match status" value="1"/>
</dbReference>
<evidence type="ECO:0000313" key="6">
    <source>
        <dbReference type="Proteomes" id="UP000678545"/>
    </source>
</evidence>
<keyword evidence="6" id="KW-1185">Reference proteome</keyword>
<organism evidence="5 6">
    <name type="scientific">Undibacterium fentianense</name>
    <dbReference type="NCBI Taxonomy" id="2828728"/>
    <lineage>
        <taxon>Bacteria</taxon>
        <taxon>Pseudomonadati</taxon>
        <taxon>Pseudomonadota</taxon>
        <taxon>Betaproteobacteria</taxon>
        <taxon>Burkholderiales</taxon>
        <taxon>Oxalobacteraceae</taxon>
        <taxon>Undibacterium</taxon>
    </lineage>
</organism>